<dbReference type="Gene3D" id="1.20.150.20">
    <property type="entry name" value="ATP synthase alpha/beta chain, C-terminal domain"/>
    <property type="match status" value="1"/>
</dbReference>
<organism evidence="20 21">
    <name type="scientific">Hansschlegelia plantiphila</name>
    <dbReference type="NCBI Taxonomy" id="374655"/>
    <lineage>
        <taxon>Bacteria</taxon>
        <taxon>Pseudomonadati</taxon>
        <taxon>Pseudomonadota</taxon>
        <taxon>Alphaproteobacteria</taxon>
        <taxon>Hyphomicrobiales</taxon>
        <taxon>Methylopilaceae</taxon>
        <taxon>Hansschlegelia</taxon>
    </lineage>
</organism>
<evidence type="ECO:0000256" key="12">
    <source>
        <dbReference type="ARBA" id="ARBA00023136"/>
    </source>
</evidence>
<reference evidence="20" key="2">
    <citation type="submission" date="2023-01" db="EMBL/GenBank/DDBJ databases">
        <authorList>
            <person name="Sun Q."/>
            <person name="Evtushenko L."/>
        </authorList>
    </citation>
    <scope>NUCLEOTIDE SEQUENCE</scope>
    <source>
        <strain evidence="20">VKM B-2347</strain>
    </source>
</reference>
<dbReference type="HAMAP" id="MF_01346">
    <property type="entry name" value="ATP_synth_alpha_bact"/>
    <property type="match status" value="1"/>
</dbReference>
<dbReference type="FunFam" id="2.40.30.20:FF:000001">
    <property type="entry name" value="ATP synthase subunit alpha"/>
    <property type="match status" value="1"/>
</dbReference>
<dbReference type="EMBL" id="BSFI01000008">
    <property type="protein sequence ID" value="GLK68885.1"/>
    <property type="molecule type" value="Genomic_DNA"/>
</dbReference>
<dbReference type="InterPro" id="IPR027417">
    <property type="entry name" value="P-loop_NTPase"/>
</dbReference>
<feature type="binding site" evidence="16">
    <location>
        <begin position="169"/>
        <end position="176"/>
    </location>
    <ligand>
        <name>ATP</name>
        <dbReference type="ChEBI" id="CHEBI:30616"/>
    </ligand>
</feature>
<keyword evidence="10 16" id="KW-1278">Translocase</keyword>
<evidence type="ECO:0000256" key="4">
    <source>
        <dbReference type="ARBA" id="ARBA00022448"/>
    </source>
</evidence>
<evidence type="ECO:0000256" key="7">
    <source>
        <dbReference type="ARBA" id="ARBA00022741"/>
    </source>
</evidence>
<evidence type="ECO:0000256" key="3">
    <source>
        <dbReference type="ARBA" id="ARBA00008936"/>
    </source>
</evidence>
<feature type="site" description="Required for activity" evidence="16">
    <location>
        <position position="370"/>
    </location>
</feature>
<comment type="similarity">
    <text evidence="3 16">Belongs to the ATPase alpha/beta chains family.</text>
</comment>
<name>A0A9W6J436_9HYPH</name>
<dbReference type="InterPro" id="IPR036121">
    <property type="entry name" value="ATPase_F1/V1/A1_a/bsu_N_sf"/>
</dbReference>
<evidence type="ECO:0000256" key="9">
    <source>
        <dbReference type="ARBA" id="ARBA00022840"/>
    </source>
</evidence>
<dbReference type="InterPro" id="IPR005294">
    <property type="entry name" value="ATP_synth_F1_asu"/>
</dbReference>
<dbReference type="SUPFAM" id="SSF47917">
    <property type="entry name" value="C-terminal domain of alpha and beta subunits of F1 ATP synthase"/>
    <property type="match status" value="1"/>
</dbReference>
<comment type="subunit">
    <text evidence="15">F-type ATPases have 2 components, CF(1) - the catalytic core - and CF(0) - the membrane proton channel. CF(1) has five subunits: alpha(3), beta(3), gamma(1), delta(1), epsilon(1). CF(0) has four main subunits: a(1), b(1), b'(1) and c(9-12).</text>
</comment>
<evidence type="ECO:0000259" key="19">
    <source>
        <dbReference type="Pfam" id="PF02874"/>
    </source>
</evidence>
<comment type="function">
    <text evidence="1 16">Produces ATP from ADP in the presence of a proton gradient across the membrane. The alpha chain is a regulatory subunit.</text>
</comment>
<gene>
    <name evidence="16 20" type="primary">atpA</name>
    <name evidence="20" type="ORF">GCM10008179_25230</name>
</gene>
<evidence type="ECO:0000259" key="18">
    <source>
        <dbReference type="Pfam" id="PF00306"/>
    </source>
</evidence>
<dbReference type="CDD" id="cd18116">
    <property type="entry name" value="ATP-synt_F1_alpha_N"/>
    <property type="match status" value="1"/>
</dbReference>
<keyword evidence="7 16" id="KW-0547">Nucleotide-binding</keyword>
<comment type="caution">
    <text evidence="20">The sequence shown here is derived from an EMBL/GenBank/DDBJ whole genome shotgun (WGS) entry which is preliminary data.</text>
</comment>
<evidence type="ECO:0000256" key="15">
    <source>
        <dbReference type="ARBA" id="ARBA00026013"/>
    </source>
</evidence>
<dbReference type="Pfam" id="PF00306">
    <property type="entry name" value="ATP-synt_ab_C"/>
    <property type="match status" value="1"/>
</dbReference>
<evidence type="ECO:0000256" key="5">
    <source>
        <dbReference type="ARBA" id="ARBA00022475"/>
    </source>
</evidence>
<evidence type="ECO:0000256" key="13">
    <source>
        <dbReference type="ARBA" id="ARBA00023196"/>
    </source>
</evidence>
<dbReference type="PANTHER" id="PTHR48082">
    <property type="entry name" value="ATP SYNTHASE SUBUNIT ALPHA, MITOCHONDRIAL"/>
    <property type="match status" value="1"/>
</dbReference>
<dbReference type="Pfam" id="PF02874">
    <property type="entry name" value="ATP-synt_ab_N"/>
    <property type="match status" value="1"/>
</dbReference>
<keyword evidence="9 16" id="KW-0067">ATP-binding</keyword>
<keyword evidence="14 16" id="KW-0066">ATP synthesis</keyword>
<reference evidence="20" key="1">
    <citation type="journal article" date="2014" name="Int. J. Syst. Evol. Microbiol.">
        <title>Complete genome sequence of Corynebacterium casei LMG S-19264T (=DSM 44701T), isolated from a smear-ripened cheese.</title>
        <authorList>
            <consortium name="US DOE Joint Genome Institute (JGI-PGF)"/>
            <person name="Walter F."/>
            <person name="Albersmeier A."/>
            <person name="Kalinowski J."/>
            <person name="Ruckert C."/>
        </authorList>
    </citation>
    <scope>NUCLEOTIDE SEQUENCE</scope>
    <source>
        <strain evidence="20">VKM B-2347</strain>
    </source>
</reference>
<evidence type="ECO:0000256" key="6">
    <source>
        <dbReference type="ARBA" id="ARBA00022519"/>
    </source>
</evidence>
<sequence length="510" mass="55404">MDIRAAEITSILKDQIQNFGQEAEVSEVGQVLSIGDGIARVYGLDNVQYGEMVEFKDGVRGMALNLENDNVGVVVFGADRGISEGDTVKRTGAIVDVPVGRGLLGRVVDALGNPIDGKGPIESTERRRVDVKAPGIIPRKSVHEPMQTGIKSIDALIPVGRGQRELIIGDRQTGKTAVALDTILNQKAINAGTDESAKLYCVYVAIGQKRSTVAQFVKVLEEHGALEYSIIIAATASDPAPMQYLAPFAGCAMGEYFRDNGMHALIVYDDLSKQAVAYRQMSLLLRRPPGREAYPGDVFYLHSRLLERAAKLNDENGAGSLTALPVIETQANDVSAYIPTNVISITDGQIFLESDLFYQGVRPAVNVGISVSRVGSAAQIKAMKQVAGKIKGELAQYREMAAFAQFGSDLDASTQRLLNRGARLTELLKQPQFSPLRVEEQVIVIYAGTNGYLDKLPVDKVRAYEAGLLERLNSSETELLETIRTDKQLKDPTIEKIKALLESYTKSFSA</sequence>
<keyword evidence="13 16" id="KW-0139">CF(1)</keyword>
<dbReference type="Pfam" id="PF00006">
    <property type="entry name" value="ATP-synt_ab"/>
    <property type="match status" value="1"/>
</dbReference>
<dbReference type="FunFam" id="1.20.150.20:FF:000001">
    <property type="entry name" value="ATP synthase subunit alpha"/>
    <property type="match status" value="1"/>
</dbReference>
<proteinExistence type="inferred from homology"/>
<evidence type="ECO:0000256" key="10">
    <source>
        <dbReference type="ARBA" id="ARBA00022967"/>
    </source>
</evidence>
<dbReference type="EC" id="7.1.2.2" evidence="16"/>
<dbReference type="PROSITE" id="PS00152">
    <property type="entry name" value="ATPASE_ALPHA_BETA"/>
    <property type="match status" value="1"/>
</dbReference>
<keyword evidence="21" id="KW-1185">Reference proteome</keyword>
<evidence type="ECO:0000256" key="2">
    <source>
        <dbReference type="ARBA" id="ARBA00004370"/>
    </source>
</evidence>
<dbReference type="GO" id="GO:0046933">
    <property type="term" value="F:proton-transporting ATP synthase activity, rotational mechanism"/>
    <property type="evidence" value="ECO:0007669"/>
    <property type="project" value="UniProtKB-UniRule"/>
</dbReference>
<feature type="domain" description="ATPase F1/V1/A1 complex alpha/beta subunit N-terminal" evidence="19">
    <location>
        <begin position="25"/>
        <end position="92"/>
    </location>
</feature>
<keyword evidence="11 16" id="KW-0406">Ion transport</keyword>
<dbReference type="InterPro" id="IPR000793">
    <property type="entry name" value="ATP_synth_asu_C"/>
</dbReference>
<dbReference type="InterPro" id="IPR004100">
    <property type="entry name" value="ATPase_F1/V1/A1_a/bsu_N"/>
</dbReference>
<feature type="domain" description="ATP synthase alpha subunit C-terminal" evidence="18">
    <location>
        <begin position="379"/>
        <end position="503"/>
    </location>
</feature>
<dbReference type="SUPFAM" id="SSF52540">
    <property type="entry name" value="P-loop containing nucleoside triphosphate hydrolases"/>
    <property type="match status" value="1"/>
</dbReference>
<evidence type="ECO:0000313" key="20">
    <source>
        <dbReference type="EMBL" id="GLK68885.1"/>
    </source>
</evidence>
<keyword evidence="6" id="KW-0997">Cell inner membrane</keyword>
<dbReference type="InterPro" id="IPR020003">
    <property type="entry name" value="ATPase_a/bsu_AS"/>
</dbReference>
<dbReference type="PIRSF" id="PIRSF039088">
    <property type="entry name" value="F_ATPase_subunit_alpha"/>
    <property type="match status" value="1"/>
</dbReference>
<dbReference type="InterPro" id="IPR000194">
    <property type="entry name" value="ATPase_F1/V1/A1_a/bsu_nucl-bd"/>
</dbReference>
<feature type="domain" description="ATPase F1/V1/A1 complex alpha/beta subunit nucleotide-binding" evidence="17">
    <location>
        <begin position="149"/>
        <end position="372"/>
    </location>
</feature>
<dbReference type="NCBIfam" id="NF009884">
    <property type="entry name" value="PRK13343.1"/>
    <property type="match status" value="1"/>
</dbReference>
<keyword evidence="5 16" id="KW-1003">Cell membrane</keyword>
<dbReference type="CDD" id="cd01132">
    <property type="entry name" value="F1-ATPase_alpha_CD"/>
    <property type="match status" value="1"/>
</dbReference>
<dbReference type="InterPro" id="IPR033732">
    <property type="entry name" value="ATP_synth_F1_a_nt-bd_dom"/>
</dbReference>
<dbReference type="GO" id="GO:0043531">
    <property type="term" value="F:ADP binding"/>
    <property type="evidence" value="ECO:0007669"/>
    <property type="project" value="TreeGrafter"/>
</dbReference>
<dbReference type="InterPro" id="IPR023366">
    <property type="entry name" value="ATP_synth_asu-like_sf"/>
</dbReference>
<dbReference type="InterPro" id="IPR038376">
    <property type="entry name" value="ATP_synth_asu_C_sf"/>
</dbReference>
<dbReference type="Proteomes" id="UP001143372">
    <property type="component" value="Unassembled WGS sequence"/>
</dbReference>
<dbReference type="Gene3D" id="2.40.30.20">
    <property type="match status" value="1"/>
</dbReference>
<dbReference type="SUPFAM" id="SSF50615">
    <property type="entry name" value="N-terminal domain of alpha and beta subunits of F1 ATP synthase"/>
    <property type="match status" value="1"/>
</dbReference>
<evidence type="ECO:0000256" key="16">
    <source>
        <dbReference type="HAMAP-Rule" id="MF_01346"/>
    </source>
</evidence>
<dbReference type="FunFam" id="3.40.50.300:FF:002432">
    <property type="entry name" value="ATP synthase subunit alpha, mitochondrial"/>
    <property type="match status" value="1"/>
</dbReference>
<evidence type="ECO:0000313" key="21">
    <source>
        <dbReference type="Proteomes" id="UP001143372"/>
    </source>
</evidence>
<keyword evidence="12 16" id="KW-0472">Membrane</keyword>
<dbReference type="Gene3D" id="3.40.50.300">
    <property type="entry name" value="P-loop containing nucleotide triphosphate hydrolases"/>
    <property type="match status" value="1"/>
</dbReference>
<keyword evidence="8 16" id="KW-0375">Hydrogen ion transport</keyword>
<comment type="catalytic activity">
    <reaction evidence="16">
        <text>ATP + H2O + 4 H(+)(in) = ADP + phosphate + 5 H(+)(out)</text>
        <dbReference type="Rhea" id="RHEA:57720"/>
        <dbReference type="ChEBI" id="CHEBI:15377"/>
        <dbReference type="ChEBI" id="CHEBI:15378"/>
        <dbReference type="ChEBI" id="CHEBI:30616"/>
        <dbReference type="ChEBI" id="CHEBI:43474"/>
        <dbReference type="ChEBI" id="CHEBI:456216"/>
        <dbReference type="EC" id="7.1.2.2"/>
    </reaction>
</comment>
<dbReference type="GO" id="GO:0005524">
    <property type="term" value="F:ATP binding"/>
    <property type="evidence" value="ECO:0007669"/>
    <property type="project" value="UniProtKB-UniRule"/>
</dbReference>
<keyword evidence="4 16" id="KW-0813">Transport</keyword>
<protein>
    <recommendedName>
        <fullName evidence="16">ATP synthase subunit alpha</fullName>
        <ecNumber evidence="16">7.1.2.2</ecNumber>
    </recommendedName>
    <alternativeName>
        <fullName evidence="16">ATP synthase F1 sector subunit alpha</fullName>
    </alternativeName>
    <alternativeName>
        <fullName evidence="16">F-ATPase subunit alpha</fullName>
    </alternativeName>
</protein>
<dbReference type="CDD" id="cd18113">
    <property type="entry name" value="ATP-synt_F1_alpha_C"/>
    <property type="match status" value="1"/>
</dbReference>
<evidence type="ECO:0000256" key="8">
    <source>
        <dbReference type="ARBA" id="ARBA00022781"/>
    </source>
</evidence>
<dbReference type="PANTHER" id="PTHR48082:SF2">
    <property type="entry name" value="ATP SYNTHASE SUBUNIT ALPHA, MITOCHONDRIAL"/>
    <property type="match status" value="1"/>
</dbReference>
<evidence type="ECO:0000256" key="14">
    <source>
        <dbReference type="ARBA" id="ARBA00023310"/>
    </source>
</evidence>
<dbReference type="GO" id="GO:0005886">
    <property type="term" value="C:plasma membrane"/>
    <property type="evidence" value="ECO:0007669"/>
    <property type="project" value="UniProtKB-SubCell"/>
</dbReference>
<evidence type="ECO:0000259" key="17">
    <source>
        <dbReference type="Pfam" id="PF00006"/>
    </source>
</evidence>
<comment type="subcellular location">
    <subcellularLocation>
        <location evidence="16">Cell membrane</location>
        <topology evidence="16">Peripheral membrane protein</topology>
    </subcellularLocation>
    <subcellularLocation>
        <location evidence="2">Membrane</location>
    </subcellularLocation>
</comment>
<dbReference type="RefSeq" id="WP_271169100.1">
    <property type="nucleotide sequence ID" value="NZ_BSFI01000008.1"/>
</dbReference>
<accession>A0A9W6J436</accession>
<dbReference type="NCBIfam" id="TIGR00962">
    <property type="entry name" value="atpA"/>
    <property type="match status" value="1"/>
</dbReference>
<evidence type="ECO:0000256" key="11">
    <source>
        <dbReference type="ARBA" id="ARBA00023065"/>
    </source>
</evidence>
<evidence type="ECO:0000256" key="1">
    <source>
        <dbReference type="ARBA" id="ARBA00003784"/>
    </source>
</evidence>
<dbReference type="AlphaFoldDB" id="A0A9W6J436"/>
<dbReference type="GO" id="GO:0045259">
    <property type="term" value="C:proton-transporting ATP synthase complex"/>
    <property type="evidence" value="ECO:0007669"/>
    <property type="project" value="UniProtKB-KW"/>
</dbReference>